<feature type="transmembrane region" description="Helical" evidence="5">
    <location>
        <begin position="312"/>
        <end position="331"/>
    </location>
</feature>
<dbReference type="InterPro" id="IPR052706">
    <property type="entry name" value="Membrane-Transporter-like"/>
</dbReference>
<dbReference type="HOGENOM" id="CLU_003182_7_0_6"/>
<evidence type="ECO:0000313" key="8">
    <source>
        <dbReference type="Proteomes" id="UP000006735"/>
    </source>
</evidence>
<reference evidence="7 8" key="1">
    <citation type="journal article" date="2005" name="Nucleic Acids Res.">
        <title>The genome sequence of Xanthomonas oryzae pathovar oryzae KACC10331, the bacterial blight pathogen of rice.</title>
        <authorList>
            <person name="Lee B.M."/>
            <person name="Park Y.J."/>
            <person name="Park D.S."/>
            <person name="Kang H.W."/>
            <person name="Kim J.G."/>
            <person name="Song E.S."/>
            <person name="Park I.C."/>
            <person name="Yoon U.H."/>
            <person name="Hahn J.H."/>
            <person name="Koo B.S."/>
            <person name="Lee G.B."/>
            <person name="Kim H."/>
            <person name="Park H.S."/>
            <person name="Yoon K.O."/>
            <person name="Kim J.H."/>
            <person name="Jung C.H."/>
            <person name="Koh N.H."/>
            <person name="Seo J.S."/>
            <person name="Go S.J."/>
        </authorList>
    </citation>
    <scope>NUCLEOTIDE SEQUENCE [LARGE SCALE GENOMIC DNA]</scope>
    <source>
        <strain evidence="8">KACC10331 / KXO85</strain>
    </source>
</reference>
<dbReference type="STRING" id="291331.XOO4018"/>
<feature type="transmembrane region" description="Helical" evidence="5">
    <location>
        <begin position="138"/>
        <end position="156"/>
    </location>
</feature>
<feature type="transmembrane region" description="Helical" evidence="5">
    <location>
        <begin position="191"/>
        <end position="208"/>
    </location>
</feature>
<keyword evidence="8" id="KW-1185">Reference proteome</keyword>
<feature type="transmembrane region" description="Helical" evidence="5">
    <location>
        <begin position="33"/>
        <end position="54"/>
    </location>
</feature>
<dbReference type="InterPro" id="IPR002645">
    <property type="entry name" value="STAS_dom"/>
</dbReference>
<organism evidence="7 8">
    <name type="scientific">Xanthomonas oryzae pv. oryzae (strain KACC10331 / KXO85)</name>
    <dbReference type="NCBI Taxonomy" id="291331"/>
    <lineage>
        <taxon>Bacteria</taxon>
        <taxon>Pseudomonadati</taxon>
        <taxon>Pseudomonadota</taxon>
        <taxon>Gammaproteobacteria</taxon>
        <taxon>Lysobacterales</taxon>
        <taxon>Lysobacteraceae</taxon>
        <taxon>Xanthomonas</taxon>
    </lineage>
</organism>
<dbReference type="Proteomes" id="UP000006735">
    <property type="component" value="Chromosome"/>
</dbReference>
<feature type="domain" description="STAS" evidence="6">
    <location>
        <begin position="408"/>
        <end position="509"/>
    </location>
</feature>
<gene>
    <name evidence="7" type="primary">ybaR</name>
    <name evidence="7" type="ordered locus">XOO4018</name>
</gene>
<accession>Q5GVK1</accession>
<dbReference type="EMBL" id="AE013598">
    <property type="protein sequence ID" value="AAW77272.1"/>
    <property type="molecule type" value="Genomic_DNA"/>
</dbReference>
<dbReference type="SUPFAM" id="SSF52091">
    <property type="entry name" value="SpoIIaa-like"/>
    <property type="match status" value="1"/>
</dbReference>
<dbReference type="AlphaFoldDB" id="Q5GVK1"/>
<dbReference type="Pfam" id="PF00916">
    <property type="entry name" value="Sulfate_transp"/>
    <property type="match status" value="2"/>
</dbReference>
<dbReference type="Pfam" id="PF01740">
    <property type="entry name" value="STAS"/>
    <property type="match status" value="1"/>
</dbReference>
<evidence type="ECO:0000256" key="2">
    <source>
        <dbReference type="ARBA" id="ARBA00022692"/>
    </source>
</evidence>
<evidence type="ECO:0000256" key="1">
    <source>
        <dbReference type="ARBA" id="ARBA00004141"/>
    </source>
</evidence>
<evidence type="ECO:0000256" key="4">
    <source>
        <dbReference type="ARBA" id="ARBA00023136"/>
    </source>
</evidence>
<dbReference type="PANTHER" id="PTHR43310:SF1">
    <property type="entry name" value="SULFATE TRANSPORTER YBAR-RELATED"/>
    <property type="match status" value="1"/>
</dbReference>
<keyword evidence="4 5" id="KW-0472">Membrane</keyword>
<dbReference type="KEGG" id="xoo:XOO4018"/>
<comment type="subcellular location">
    <subcellularLocation>
        <location evidence="1">Membrane</location>
        <topology evidence="1">Multi-pass membrane protein</topology>
    </subcellularLocation>
</comment>
<evidence type="ECO:0000256" key="5">
    <source>
        <dbReference type="SAM" id="Phobius"/>
    </source>
</evidence>
<dbReference type="Gene3D" id="3.30.750.24">
    <property type="entry name" value="STAS domain"/>
    <property type="match status" value="1"/>
</dbReference>
<keyword evidence="3 5" id="KW-1133">Transmembrane helix</keyword>
<name>Q5GVK1_XANOR</name>
<feature type="transmembrane region" description="Helical" evidence="5">
    <location>
        <begin position="60"/>
        <end position="76"/>
    </location>
</feature>
<evidence type="ECO:0000256" key="3">
    <source>
        <dbReference type="ARBA" id="ARBA00022989"/>
    </source>
</evidence>
<dbReference type="PANTHER" id="PTHR43310">
    <property type="entry name" value="SULFATE TRANSPORTER YBAR-RELATED"/>
    <property type="match status" value="1"/>
</dbReference>
<dbReference type="InterPro" id="IPR036513">
    <property type="entry name" value="STAS_dom_sf"/>
</dbReference>
<sequence>MLSAGCPFCFRSVPMSLLRAELAQWRASPARELLAGAVATFALIPEVIAFAFVAGVDPQVGLFASFVIGIVIALCGGRPAMISAAAGSVALVAAPLVAAHGLPYLLAAGLLAGAVQILFGLLRLGVLMRFVSSSVRTGFVNALAVLIFAAQLPHLLGSNLTTWVMLGVGLTIIYGLPRLRVPGLSAIPSPLWCILLLTVASTALHLPLKTVADLGKLPNALPFLQWPAVPLTLETLRIIVLPALAIAMVGLLESMMTARVVDELTDTPSNKNRECTGLGIANAAASLFGGIAGCGMIGQTVGNVKYGGRGRLSTLFAGVFLLILMVLLKPWVSQVPVVALVAIMVMVSAETFDWRSLRTVVTHPRTSSVVMLATVAVTLFTDNLAAGVAVGVLLSGVFFTFKVAGLLQITHADSAEGVRTYSVCGQVFFASADVFIDAFDAREVPGRAVVIDVGRAYFWDITAVAALDKVVQRLRHHGLDVQVKGLNVGSRRLMQRHALGEDALESALP</sequence>
<evidence type="ECO:0000313" key="7">
    <source>
        <dbReference type="EMBL" id="AAW77272.1"/>
    </source>
</evidence>
<keyword evidence="2 5" id="KW-0812">Transmembrane</keyword>
<evidence type="ECO:0000259" key="6">
    <source>
        <dbReference type="PROSITE" id="PS50801"/>
    </source>
</evidence>
<dbReference type="CDD" id="cd07042">
    <property type="entry name" value="STAS_SulP_like_sulfate_transporter"/>
    <property type="match status" value="1"/>
</dbReference>
<dbReference type="GO" id="GO:0016020">
    <property type="term" value="C:membrane"/>
    <property type="evidence" value="ECO:0007669"/>
    <property type="project" value="UniProtKB-SubCell"/>
</dbReference>
<feature type="transmembrane region" description="Helical" evidence="5">
    <location>
        <begin position="369"/>
        <end position="399"/>
    </location>
</feature>
<feature type="transmembrane region" description="Helical" evidence="5">
    <location>
        <begin position="337"/>
        <end position="357"/>
    </location>
</feature>
<dbReference type="InterPro" id="IPR011547">
    <property type="entry name" value="SLC26A/SulP_dom"/>
</dbReference>
<dbReference type="PROSITE" id="PS50801">
    <property type="entry name" value="STAS"/>
    <property type="match status" value="1"/>
</dbReference>
<proteinExistence type="predicted"/>
<feature type="transmembrane region" description="Helical" evidence="5">
    <location>
        <begin position="104"/>
        <end position="126"/>
    </location>
</feature>
<feature type="transmembrane region" description="Helical" evidence="5">
    <location>
        <begin position="162"/>
        <end position="179"/>
    </location>
</feature>
<feature type="transmembrane region" description="Helical" evidence="5">
    <location>
        <begin position="228"/>
        <end position="252"/>
    </location>
</feature>
<protein>
    <submittedName>
        <fullName evidence="7">Sulfate permease</fullName>
    </submittedName>
</protein>